<dbReference type="eggNOG" id="arCOG06115">
    <property type="taxonomic scope" value="Archaea"/>
</dbReference>
<sequence length="216" mass="24608">MRARLLTSMAPDDETGRQETSVSRGDVFSESAAETLERLEFDERDRRLLLEQLDSDEHVQYVLRGRLMDSESNDDDRKQREESRTRKVASHGRDLLTVVTGQRLLVVVQRNSPADHEYRSVPSTDVERVTLETANGNQRLVVRGASRYYIDVGRSPTDVASAACTQFRQQIGAQPADDQPVDDPLETLERLATLLEQGHLTEQEFEAKKRELLDRI</sequence>
<accession>L9W1X0</accession>
<feature type="compositionally biased region" description="Basic and acidic residues" evidence="1">
    <location>
        <begin position="75"/>
        <end position="85"/>
    </location>
</feature>
<name>L9W1X0_9EURY</name>
<evidence type="ECO:0000259" key="2">
    <source>
        <dbReference type="Pfam" id="PF09851"/>
    </source>
</evidence>
<dbReference type="EMBL" id="AOHY01000058">
    <property type="protein sequence ID" value="ELY43291.1"/>
    <property type="molecule type" value="Genomic_DNA"/>
</dbReference>
<keyword evidence="4" id="KW-1185">Reference proteome</keyword>
<proteinExistence type="predicted"/>
<feature type="region of interest" description="Disordered" evidence="1">
    <location>
        <begin position="1"/>
        <end position="29"/>
    </location>
</feature>
<dbReference type="STRING" id="1227500.C494_19897"/>
<dbReference type="Pfam" id="PF09851">
    <property type="entry name" value="SHOCT"/>
    <property type="match status" value="1"/>
</dbReference>
<protein>
    <recommendedName>
        <fullName evidence="2">SHOCT domain-containing protein</fullName>
    </recommendedName>
</protein>
<evidence type="ECO:0000313" key="3">
    <source>
        <dbReference type="EMBL" id="ELY43291.1"/>
    </source>
</evidence>
<reference evidence="3 4" key="1">
    <citation type="journal article" date="2014" name="PLoS Genet.">
        <title>Phylogenetically driven sequencing of extremely halophilic archaea reveals strategies for static and dynamic osmo-response.</title>
        <authorList>
            <person name="Becker E.A."/>
            <person name="Seitzer P.M."/>
            <person name="Tritt A."/>
            <person name="Larsen D."/>
            <person name="Krusor M."/>
            <person name="Yao A.I."/>
            <person name="Wu D."/>
            <person name="Madern D."/>
            <person name="Eisen J.A."/>
            <person name="Darling A.E."/>
            <person name="Facciotti M.T."/>
        </authorList>
    </citation>
    <scope>NUCLEOTIDE SEQUENCE [LARGE SCALE GENOMIC DNA]</scope>
    <source>
        <strain evidence="3 4">JCM 10635</strain>
    </source>
</reference>
<dbReference type="Proteomes" id="UP000011690">
    <property type="component" value="Unassembled WGS sequence"/>
</dbReference>
<dbReference type="PATRIC" id="fig|1227500.6.peg.4021"/>
<dbReference type="InterPro" id="IPR018649">
    <property type="entry name" value="SHOCT"/>
</dbReference>
<feature type="domain" description="SHOCT" evidence="2">
    <location>
        <begin position="187"/>
        <end position="213"/>
    </location>
</feature>
<evidence type="ECO:0000313" key="4">
    <source>
        <dbReference type="Proteomes" id="UP000011690"/>
    </source>
</evidence>
<feature type="region of interest" description="Disordered" evidence="1">
    <location>
        <begin position="70"/>
        <end position="89"/>
    </location>
</feature>
<dbReference type="AlphaFoldDB" id="L9W1X0"/>
<comment type="caution">
    <text evidence="3">The sequence shown here is derived from an EMBL/GenBank/DDBJ whole genome shotgun (WGS) entry which is preliminary data.</text>
</comment>
<gene>
    <name evidence="3" type="ORF">C494_19897</name>
</gene>
<organism evidence="3 4">
    <name type="scientific">Natronorubrum bangense JCM 10635</name>
    <dbReference type="NCBI Taxonomy" id="1227500"/>
    <lineage>
        <taxon>Archaea</taxon>
        <taxon>Methanobacteriati</taxon>
        <taxon>Methanobacteriota</taxon>
        <taxon>Stenosarchaea group</taxon>
        <taxon>Halobacteria</taxon>
        <taxon>Halobacteriales</taxon>
        <taxon>Natrialbaceae</taxon>
        <taxon>Natronorubrum</taxon>
    </lineage>
</organism>
<evidence type="ECO:0000256" key="1">
    <source>
        <dbReference type="SAM" id="MobiDB-lite"/>
    </source>
</evidence>